<dbReference type="FunFam" id="3.30.60.20:FF:000040">
    <property type="entry name" value="Actin polymerization protein Bzz1"/>
    <property type="match status" value="1"/>
</dbReference>
<dbReference type="Pfam" id="PF00018">
    <property type="entry name" value="SH3_1"/>
    <property type="match status" value="1"/>
</dbReference>
<dbReference type="GO" id="GO:0030864">
    <property type="term" value="C:cortical actin cytoskeleton"/>
    <property type="evidence" value="ECO:0007669"/>
    <property type="project" value="UniProtKB-ARBA"/>
</dbReference>
<proteinExistence type="inferred from homology"/>
<dbReference type="PROSITE" id="PS50002">
    <property type="entry name" value="SH3"/>
    <property type="match status" value="2"/>
</dbReference>
<comment type="similarity">
    <text evidence="6">Belongs to the BZZ1 family.</text>
</comment>
<dbReference type="PRINTS" id="PR00008">
    <property type="entry name" value="DAGPEDOMAIN"/>
</dbReference>
<dbReference type="InterPro" id="IPR035459">
    <property type="entry name" value="Bzz1_SH3_1"/>
</dbReference>
<evidence type="ECO:0000259" key="12">
    <source>
        <dbReference type="PROSITE" id="PS50081"/>
    </source>
</evidence>
<dbReference type="GeneID" id="54477919"/>
<dbReference type="CDD" id="cd11912">
    <property type="entry name" value="SH3_Bzz1_1"/>
    <property type="match status" value="1"/>
</dbReference>
<keyword evidence="1 8" id="KW-0728">SH3 domain</keyword>
<dbReference type="SMART" id="SM00326">
    <property type="entry name" value="SH3"/>
    <property type="match status" value="2"/>
</dbReference>
<dbReference type="PROSITE" id="PS50081">
    <property type="entry name" value="ZF_DAG_PE_2"/>
    <property type="match status" value="1"/>
</dbReference>
<keyword evidence="15" id="KW-1185">Reference proteome</keyword>
<evidence type="ECO:0000256" key="5">
    <source>
        <dbReference type="ARBA" id="ARBA00054085"/>
    </source>
</evidence>
<dbReference type="Pfam" id="PF00130">
    <property type="entry name" value="C1_1"/>
    <property type="match status" value="1"/>
</dbReference>
<evidence type="ECO:0000256" key="2">
    <source>
        <dbReference type="ARBA" id="ARBA00022723"/>
    </source>
</evidence>
<dbReference type="SUPFAM" id="SSF57889">
    <property type="entry name" value="Cysteine-rich domain"/>
    <property type="match status" value="1"/>
</dbReference>
<accession>A0A6A6PVN3</accession>
<dbReference type="Gene3D" id="3.30.60.20">
    <property type="match status" value="1"/>
</dbReference>
<dbReference type="InterPro" id="IPR036028">
    <property type="entry name" value="SH3-like_dom_sf"/>
</dbReference>
<dbReference type="PANTHER" id="PTHR15735:SF21">
    <property type="entry name" value="PROTEIN NERVOUS WRECK"/>
    <property type="match status" value="1"/>
</dbReference>
<keyword evidence="3" id="KW-0862">Zinc</keyword>
<evidence type="ECO:0000259" key="11">
    <source>
        <dbReference type="PROSITE" id="PS50002"/>
    </source>
</evidence>
<comment type="function">
    <text evidence="5">Plays a role in endocytosis and trafficking to the vacuole. Functions with type I myosins to restore polarity of the actin cytoskeleton after NaCl stress.</text>
</comment>
<organism evidence="14 15">
    <name type="scientific">Neohortaea acidophila</name>
    <dbReference type="NCBI Taxonomy" id="245834"/>
    <lineage>
        <taxon>Eukaryota</taxon>
        <taxon>Fungi</taxon>
        <taxon>Dikarya</taxon>
        <taxon>Ascomycota</taxon>
        <taxon>Pezizomycotina</taxon>
        <taxon>Dothideomycetes</taxon>
        <taxon>Dothideomycetidae</taxon>
        <taxon>Mycosphaerellales</taxon>
        <taxon>Teratosphaeriaceae</taxon>
        <taxon>Neohortaea</taxon>
    </lineage>
</organism>
<evidence type="ECO:0000256" key="3">
    <source>
        <dbReference type="ARBA" id="ARBA00022833"/>
    </source>
</evidence>
<evidence type="ECO:0000256" key="8">
    <source>
        <dbReference type="PROSITE-ProRule" id="PRU00192"/>
    </source>
</evidence>
<keyword evidence="4 9" id="KW-0175">Coiled coil</keyword>
<evidence type="ECO:0000256" key="9">
    <source>
        <dbReference type="PROSITE-ProRule" id="PRU01077"/>
    </source>
</evidence>
<dbReference type="Gene3D" id="1.20.1270.60">
    <property type="entry name" value="Arfaptin homology (AH) domain/BAR domain"/>
    <property type="match status" value="1"/>
</dbReference>
<dbReference type="OrthoDB" id="8783038at2759"/>
<dbReference type="SMART" id="SM00055">
    <property type="entry name" value="FCH"/>
    <property type="match status" value="1"/>
</dbReference>
<feature type="domain" description="Phorbol-ester/DAG-type" evidence="12">
    <location>
        <begin position="406"/>
        <end position="456"/>
    </location>
</feature>
<dbReference type="Pfam" id="PF00611">
    <property type="entry name" value="FCH"/>
    <property type="match status" value="1"/>
</dbReference>
<dbReference type="GO" id="GO:0046872">
    <property type="term" value="F:metal ion binding"/>
    <property type="evidence" value="ECO:0007669"/>
    <property type="project" value="UniProtKB-KW"/>
</dbReference>
<dbReference type="PROSITE" id="PS00479">
    <property type="entry name" value="ZF_DAG_PE_1"/>
    <property type="match status" value="1"/>
</dbReference>
<protein>
    <recommendedName>
        <fullName evidence="7">Protein BZZ1</fullName>
    </recommendedName>
</protein>
<dbReference type="InterPro" id="IPR001060">
    <property type="entry name" value="FCH_dom"/>
</dbReference>
<dbReference type="RefSeq" id="XP_033590662.1">
    <property type="nucleotide sequence ID" value="XM_033736917.1"/>
</dbReference>
<dbReference type="GO" id="GO:0045010">
    <property type="term" value="P:actin nucleation"/>
    <property type="evidence" value="ECO:0007669"/>
    <property type="project" value="UniProtKB-ARBA"/>
</dbReference>
<evidence type="ECO:0000313" key="15">
    <source>
        <dbReference type="Proteomes" id="UP000799767"/>
    </source>
</evidence>
<name>A0A6A6PVN3_9PEZI</name>
<feature type="region of interest" description="Disordered" evidence="10">
    <location>
        <begin position="724"/>
        <end position="747"/>
    </location>
</feature>
<dbReference type="InterPro" id="IPR001452">
    <property type="entry name" value="SH3_domain"/>
</dbReference>
<dbReference type="Gene3D" id="2.30.30.40">
    <property type="entry name" value="SH3 Domains"/>
    <property type="match status" value="2"/>
</dbReference>
<dbReference type="PROSITE" id="PS51741">
    <property type="entry name" value="F_BAR"/>
    <property type="match status" value="1"/>
</dbReference>
<dbReference type="SUPFAM" id="SSF103657">
    <property type="entry name" value="BAR/IMD domain-like"/>
    <property type="match status" value="1"/>
</dbReference>
<dbReference type="InterPro" id="IPR002219">
    <property type="entry name" value="PKC_DAG/PE"/>
</dbReference>
<reference evidence="14" key="1">
    <citation type="journal article" date="2020" name="Stud. Mycol.">
        <title>101 Dothideomycetes genomes: a test case for predicting lifestyles and emergence of pathogens.</title>
        <authorList>
            <person name="Haridas S."/>
            <person name="Albert R."/>
            <person name="Binder M."/>
            <person name="Bloem J."/>
            <person name="Labutti K."/>
            <person name="Salamov A."/>
            <person name="Andreopoulos B."/>
            <person name="Baker S."/>
            <person name="Barry K."/>
            <person name="Bills G."/>
            <person name="Bluhm B."/>
            <person name="Cannon C."/>
            <person name="Castanera R."/>
            <person name="Culley D."/>
            <person name="Daum C."/>
            <person name="Ezra D."/>
            <person name="Gonzalez J."/>
            <person name="Henrissat B."/>
            <person name="Kuo A."/>
            <person name="Liang C."/>
            <person name="Lipzen A."/>
            <person name="Lutzoni F."/>
            <person name="Magnuson J."/>
            <person name="Mondo S."/>
            <person name="Nolan M."/>
            <person name="Ohm R."/>
            <person name="Pangilinan J."/>
            <person name="Park H.-J."/>
            <person name="Ramirez L."/>
            <person name="Alfaro M."/>
            <person name="Sun H."/>
            <person name="Tritt A."/>
            <person name="Yoshinaga Y."/>
            <person name="Zwiers L.-H."/>
            <person name="Turgeon B."/>
            <person name="Goodwin S."/>
            <person name="Spatafora J."/>
            <person name="Crous P."/>
            <person name="Grigoriev I."/>
        </authorList>
    </citation>
    <scope>NUCLEOTIDE SEQUENCE</scope>
    <source>
        <strain evidence="14">CBS 113389</strain>
    </source>
</reference>
<dbReference type="CDD" id="cd20824">
    <property type="entry name" value="C1_SpBZZ1-like"/>
    <property type="match status" value="1"/>
</dbReference>
<evidence type="ECO:0000259" key="13">
    <source>
        <dbReference type="PROSITE" id="PS51741"/>
    </source>
</evidence>
<sequence>MAEVALNVSIGAEIHDGFKTVNQWCANNVSWLDDVQAFYRERSAIEKEYSQKLSALAKKYFEKKSKRSSELSVGNTPTVTPGSLESASMTTWSLQLTTLEKRAEEHDQFASSLLTSLAEPLRSLAMRSEDVRKQHADYAAKLEKERDSSYADLKKTKGKYDSICQEVENRRKKAEGSFDKTKAQTHYQQQLAEMRNAKNTYLISINVTNKQKERYYNEYIPEVLDSLQALSESRTSSLNAIWLEACKVETQTLNNNTQLISHLASEIPRNNPVLDSMMFARHNAPPQWVDPGDFVFEPSPVWLDDNSMAIDAASKTFLMNILTKSKSSLTEFKRESEMSRKEVDGADRVRQAIRDGRDQRDEVEAIRAQFRHREVLHEAERKKTTAEMEVFTITAVVGDISRGAQSHTFHNQTFKIPTNCDLCGDRIWGLSAKGLSCELCGFTCHNKCELKVAADCPGELGKEDRKKIKAERQAAAAARLEAPPVEEVRAVNGSTGGTGLATHPGLQRSDTLGSMNTLSSGYAASAQRSVSGATARSTGGEDSSAAPPPAPGGRRKIAAPPPSQYASPAAIPDAEEPLQHGKMLYAYTATGEGEISIAEGQDFTLAEPDDGSGWIKIKPSTFGTPSGLVPASYAELGAPPQTSLRALPARERPISTASTSTTSLTGSDGGVLPKTKKQGPAVAPRRGAKKVKHVEALYAYSAAGPGETDMEAGEKMVLVQPDQGDGWCEVESSSGRGVVPAGWVKEL</sequence>
<feature type="domain" description="SH3" evidence="11">
    <location>
        <begin position="576"/>
        <end position="639"/>
    </location>
</feature>
<evidence type="ECO:0000256" key="10">
    <source>
        <dbReference type="SAM" id="MobiDB-lite"/>
    </source>
</evidence>
<evidence type="ECO:0000256" key="6">
    <source>
        <dbReference type="ARBA" id="ARBA00061387"/>
    </source>
</evidence>
<dbReference type="InterPro" id="IPR046349">
    <property type="entry name" value="C1-like_sf"/>
</dbReference>
<dbReference type="SUPFAM" id="SSF50044">
    <property type="entry name" value="SH3-domain"/>
    <property type="match status" value="2"/>
</dbReference>
<dbReference type="EMBL" id="MU001634">
    <property type="protein sequence ID" value="KAF2484092.1"/>
    <property type="molecule type" value="Genomic_DNA"/>
</dbReference>
<evidence type="ECO:0000313" key="14">
    <source>
        <dbReference type="EMBL" id="KAF2484092.1"/>
    </source>
</evidence>
<dbReference type="FunFam" id="1.20.1270.60:FF:000060">
    <property type="entry name" value="Actin polymerization protein Bzz1"/>
    <property type="match status" value="1"/>
</dbReference>
<dbReference type="InterPro" id="IPR020454">
    <property type="entry name" value="DAG/PE-bd"/>
</dbReference>
<feature type="region of interest" description="Disordered" evidence="10">
    <location>
        <begin position="491"/>
        <end position="569"/>
    </location>
</feature>
<feature type="compositionally biased region" description="Low complexity" evidence="10">
    <location>
        <begin position="655"/>
        <end position="666"/>
    </location>
</feature>
<dbReference type="GO" id="GO:0030833">
    <property type="term" value="P:regulation of actin filament polymerization"/>
    <property type="evidence" value="ECO:0007669"/>
    <property type="project" value="TreeGrafter"/>
</dbReference>
<dbReference type="AlphaFoldDB" id="A0A6A6PVN3"/>
<dbReference type="Proteomes" id="UP000799767">
    <property type="component" value="Unassembled WGS sequence"/>
</dbReference>
<feature type="domain" description="SH3" evidence="11">
    <location>
        <begin position="689"/>
        <end position="747"/>
    </location>
</feature>
<feature type="compositionally biased region" description="Polar residues" evidence="10">
    <location>
        <begin position="508"/>
        <end position="541"/>
    </location>
</feature>
<dbReference type="InterPro" id="IPR027267">
    <property type="entry name" value="AH/BAR_dom_sf"/>
</dbReference>
<dbReference type="PANTHER" id="PTHR15735">
    <property type="entry name" value="FCH AND DOUBLE SH3 DOMAINS PROTEIN"/>
    <property type="match status" value="1"/>
</dbReference>
<gene>
    <name evidence="14" type="ORF">BDY17DRAFT_322967</name>
</gene>
<dbReference type="InterPro" id="IPR031160">
    <property type="entry name" value="F_BAR_dom"/>
</dbReference>
<feature type="domain" description="F-BAR" evidence="13">
    <location>
        <begin position="8"/>
        <end position="275"/>
    </location>
</feature>
<evidence type="ECO:0000256" key="7">
    <source>
        <dbReference type="ARBA" id="ARBA00074946"/>
    </source>
</evidence>
<feature type="region of interest" description="Disordered" evidence="10">
    <location>
        <begin position="652"/>
        <end position="686"/>
    </location>
</feature>
<keyword evidence="2" id="KW-0479">Metal-binding</keyword>
<evidence type="ECO:0000256" key="1">
    <source>
        <dbReference type="ARBA" id="ARBA00022443"/>
    </source>
</evidence>
<evidence type="ECO:0000256" key="4">
    <source>
        <dbReference type="ARBA" id="ARBA00023054"/>
    </source>
</evidence>
<dbReference type="SMART" id="SM00109">
    <property type="entry name" value="C1"/>
    <property type="match status" value="1"/>
</dbReference>